<organism evidence="1">
    <name type="scientific">marine metagenome</name>
    <dbReference type="NCBI Taxonomy" id="408172"/>
    <lineage>
        <taxon>unclassified sequences</taxon>
        <taxon>metagenomes</taxon>
        <taxon>ecological metagenomes</taxon>
    </lineage>
</organism>
<gene>
    <name evidence="1" type="ORF">METZ01_LOCUS173405</name>
</gene>
<proteinExistence type="predicted"/>
<reference evidence="1" key="1">
    <citation type="submission" date="2018-05" db="EMBL/GenBank/DDBJ databases">
        <authorList>
            <person name="Lanie J.A."/>
            <person name="Ng W.-L."/>
            <person name="Kazmierczak K.M."/>
            <person name="Andrzejewski T.M."/>
            <person name="Davidsen T.M."/>
            <person name="Wayne K.J."/>
            <person name="Tettelin H."/>
            <person name="Glass J.I."/>
            <person name="Rusch D."/>
            <person name="Podicherti R."/>
            <person name="Tsui H.-C.T."/>
            <person name="Winkler M.E."/>
        </authorList>
    </citation>
    <scope>NUCLEOTIDE SEQUENCE</scope>
</reference>
<dbReference type="EMBL" id="UINC01032609">
    <property type="protein sequence ID" value="SVB20551.1"/>
    <property type="molecule type" value="Genomic_DNA"/>
</dbReference>
<accession>A0A382C4C3</accession>
<protein>
    <submittedName>
        <fullName evidence="1">Uncharacterized protein</fullName>
    </submittedName>
</protein>
<name>A0A382C4C3_9ZZZZ</name>
<evidence type="ECO:0000313" key="1">
    <source>
        <dbReference type="EMBL" id="SVB20551.1"/>
    </source>
</evidence>
<sequence length="135" mass="15330">MPEKVLAVYSFELYFNQGGCHKSIFYLKAIITDIYDYFGLSDYCHDIGKNIRIKGQACGSNSVARVSAFQSFITRPHSLFSFLAICVRIHLCPYTCMRDVAKNVAKVKPQLSMLRLYAEQVNSEDAIRAYKAVAR</sequence>
<dbReference type="AlphaFoldDB" id="A0A382C4C3"/>